<dbReference type="EMBL" id="ABCJ01000004">
    <property type="protein sequence ID" value="EDM23580.1"/>
    <property type="molecule type" value="Genomic_DNA"/>
</dbReference>
<dbReference type="AlphaFoldDB" id="A0AAI9AHG0"/>
<gene>
    <name evidence="1" type="ORF">CMTB2_04827</name>
</gene>
<dbReference type="RefSeq" id="WP_007474460.1">
    <property type="nucleotide sequence ID" value="NZ_ABCJ01000004.1"/>
</dbReference>
<evidence type="ECO:0008006" key="3">
    <source>
        <dbReference type="Google" id="ProtNLM"/>
    </source>
</evidence>
<accession>A0AAI9AHG0</accession>
<dbReference type="Proteomes" id="UP000003288">
    <property type="component" value="Unassembled WGS sequence"/>
</dbReference>
<reference evidence="1 2" key="1">
    <citation type="journal article" date="2011" name="Stand. Genomic Sci.">
        <title>Draft genome sequence of Caminibacter mediatlanticus strain TB-2, an epsilonproteobacterium isolated from a deep-sea hydrothermal vent.</title>
        <authorList>
            <person name="Giovannelli D."/>
            <person name="Ferriera S."/>
            <person name="Johnson J."/>
            <person name="Kravitz S."/>
            <person name="Perez-Rodriguez I."/>
            <person name="Ricci J."/>
            <person name="O'Brien C."/>
            <person name="Voordeckers J.W."/>
            <person name="Bini E."/>
            <person name="Vetriani C."/>
        </authorList>
    </citation>
    <scope>NUCLEOTIDE SEQUENCE [LARGE SCALE GENOMIC DNA]</scope>
    <source>
        <strain evidence="1 2">TB-2</strain>
    </source>
</reference>
<protein>
    <recommendedName>
        <fullName evidence="3">TnsE C-terminal domain-containing protein</fullName>
    </recommendedName>
</protein>
<evidence type="ECO:0000313" key="1">
    <source>
        <dbReference type="EMBL" id="EDM23580.1"/>
    </source>
</evidence>
<name>A0AAI9AHG0_9BACT</name>
<organism evidence="1 2">
    <name type="scientific">Caminibacter mediatlanticus TB-2</name>
    <dbReference type="NCBI Taxonomy" id="391592"/>
    <lineage>
        <taxon>Bacteria</taxon>
        <taxon>Pseudomonadati</taxon>
        <taxon>Campylobacterota</taxon>
        <taxon>Epsilonproteobacteria</taxon>
        <taxon>Nautiliales</taxon>
        <taxon>Nautiliaceae</taxon>
        <taxon>Caminibacter</taxon>
    </lineage>
</organism>
<evidence type="ECO:0000313" key="2">
    <source>
        <dbReference type="Proteomes" id="UP000003288"/>
    </source>
</evidence>
<sequence>MLLNNILSKFLLDIPLLVKGYSNFKIFKDKQEFLLKVGLENIQTKDLYSTNYLQPEFLSLFPLRTIIYRGKIEKFEGEIKEITINFNKTVYKKLKDIKNDDLITLINNLFYFNENTYLAKYKNVIIPSLVIGQYFYFPNTNIRRFFRKQHIDNLVYEVDCNKGHILFKNHTKNEDITAIYVYLFQCNKYFSEAFKKAYEKNIFIPLKNNLEYSNGIFEFPKIDKELKIVVRGEKFDDTFIVYEILNFDFRQIINLEKIEISYLGKKFLKSKSLKTNIVASKIPTNKSNISQLDKYSNKYEETIFESSEFLINKENQIKVEKTEPKKFNISNSQTKTIKVNEKNEGITFGNYQDNNSKFAKGSIGISKSEVFDLEKFIRENFNVSIYECKNLKDYAYIYFSLIFRDETYREFLIVKLNRANSGWYIFSSSNTIKNYKSIVKDLLLIFDGKHKYFKNFNHYSRYMYKKYSMCFHKTLKSKEKESFDRWLQRLKERILEYDKCKGVNG</sequence>
<proteinExistence type="predicted"/>
<comment type="caution">
    <text evidence="1">The sequence shown here is derived from an EMBL/GenBank/DDBJ whole genome shotgun (WGS) entry which is preliminary data.</text>
</comment>